<keyword evidence="2" id="KW-1185">Reference proteome</keyword>
<comment type="caution">
    <text evidence="1">The sequence shown here is derived from an EMBL/GenBank/DDBJ whole genome shotgun (WGS) entry which is preliminary data.</text>
</comment>
<dbReference type="InParanoid" id="A0A482WL69"/>
<evidence type="ECO:0000313" key="1">
    <source>
        <dbReference type="EMBL" id="RZF34297.1"/>
    </source>
</evidence>
<name>A0A482WL69_LAOST</name>
<accession>A0A482WL69</accession>
<proteinExistence type="predicted"/>
<dbReference type="Proteomes" id="UP000291343">
    <property type="component" value="Unassembled WGS sequence"/>
</dbReference>
<reference evidence="1 2" key="1">
    <citation type="journal article" date="2017" name="Gigascience">
        <title>Genome sequence of the small brown planthopper, Laodelphax striatellus.</title>
        <authorList>
            <person name="Zhu J."/>
            <person name="Jiang F."/>
            <person name="Wang X."/>
            <person name="Yang P."/>
            <person name="Bao Y."/>
            <person name="Zhao W."/>
            <person name="Wang W."/>
            <person name="Lu H."/>
            <person name="Wang Q."/>
            <person name="Cui N."/>
            <person name="Li J."/>
            <person name="Chen X."/>
            <person name="Luo L."/>
            <person name="Yu J."/>
            <person name="Kang L."/>
            <person name="Cui F."/>
        </authorList>
    </citation>
    <scope>NUCLEOTIDE SEQUENCE [LARGE SCALE GENOMIC DNA]</scope>
    <source>
        <strain evidence="1">Lst14</strain>
    </source>
</reference>
<evidence type="ECO:0000313" key="2">
    <source>
        <dbReference type="Proteomes" id="UP000291343"/>
    </source>
</evidence>
<dbReference type="EMBL" id="QKKF02032076">
    <property type="protein sequence ID" value="RZF34297.1"/>
    <property type="molecule type" value="Genomic_DNA"/>
</dbReference>
<protein>
    <submittedName>
        <fullName evidence="1">Uncharacterized protein</fullName>
    </submittedName>
</protein>
<dbReference type="AlphaFoldDB" id="A0A482WL69"/>
<organism evidence="1 2">
    <name type="scientific">Laodelphax striatellus</name>
    <name type="common">Small brown planthopper</name>
    <name type="synonym">Delphax striatella</name>
    <dbReference type="NCBI Taxonomy" id="195883"/>
    <lineage>
        <taxon>Eukaryota</taxon>
        <taxon>Metazoa</taxon>
        <taxon>Ecdysozoa</taxon>
        <taxon>Arthropoda</taxon>
        <taxon>Hexapoda</taxon>
        <taxon>Insecta</taxon>
        <taxon>Pterygota</taxon>
        <taxon>Neoptera</taxon>
        <taxon>Paraneoptera</taxon>
        <taxon>Hemiptera</taxon>
        <taxon>Auchenorrhyncha</taxon>
        <taxon>Fulgoroidea</taxon>
        <taxon>Delphacidae</taxon>
        <taxon>Criomorphinae</taxon>
        <taxon>Laodelphax</taxon>
    </lineage>
</organism>
<gene>
    <name evidence="1" type="ORF">LSTR_LSTR014074</name>
</gene>
<sequence length="74" mass="8330">MVGWFQPIRRDYALLSSAQHSCVLTNELFAVDSTTLLLQPYLSAEFVLRRLPAAVANSKSDLAKVGWWGEEECE</sequence>